<reference evidence="1 2" key="1">
    <citation type="submission" date="2018-06" db="EMBL/GenBank/DDBJ databases">
        <title>Comparative genomics reveals the genomic features of Rhizophagus irregularis, R. cerebriforme, R. diaphanum and Gigaspora rosea, and their symbiotic lifestyle signature.</title>
        <authorList>
            <person name="Morin E."/>
            <person name="San Clemente H."/>
            <person name="Chen E.C.H."/>
            <person name="De La Providencia I."/>
            <person name="Hainaut M."/>
            <person name="Kuo A."/>
            <person name="Kohler A."/>
            <person name="Murat C."/>
            <person name="Tang N."/>
            <person name="Roy S."/>
            <person name="Loubradou J."/>
            <person name="Henrissat B."/>
            <person name="Grigoriev I.V."/>
            <person name="Corradi N."/>
            <person name="Roux C."/>
            <person name="Martin F.M."/>
        </authorList>
    </citation>
    <scope>NUCLEOTIDE SEQUENCE [LARGE SCALE GENOMIC DNA]</scope>
    <source>
        <strain evidence="1 2">DAOM 227022</strain>
    </source>
</reference>
<keyword evidence="2" id="KW-1185">Reference proteome</keyword>
<dbReference type="OrthoDB" id="2376247at2759"/>
<name>A0A397S4L3_9GLOM</name>
<dbReference type="EMBL" id="QKYT01000810">
    <property type="protein sequence ID" value="RIA81353.1"/>
    <property type="molecule type" value="Genomic_DNA"/>
</dbReference>
<proteinExistence type="predicted"/>
<organism evidence="1 2">
    <name type="scientific">Glomus cerebriforme</name>
    <dbReference type="NCBI Taxonomy" id="658196"/>
    <lineage>
        <taxon>Eukaryota</taxon>
        <taxon>Fungi</taxon>
        <taxon>Fungi incertae sedis</taxon>
        <taxon>Mucoromycota</taxon>
        <taxon>Glomeromycotina</taxon>
        <taxon>Glomeromycetes</taxon>
        <taxon>Glomerales</taxon>
        <taxon>Glomeraceae</taxon>
        <taxon>Glomus</taxon>
    </lineage>
</organism>
<dbReference type="AlphaFoldDB" id="A0A397S4L3"/>
<evidence type="ECO:0000313" key="2">
    <source>
        <dbReference type="Proteomes" id="UP000265703"/>
    </source>
</evidence>
<gene>
    <name evidence="1" type="ORF">C1645_744597</name>
</gene>
<evidence type="ECO:0000313" key="1">
    <source>
        <dbReference type="EMBL" id="RIA81353.1"/>
    </source>
</evidence>
<dbReference type="Proteomes" id="UP000265703">
    <property type="component" value="Unassembled WGS sequence"/>
</dbReference>
<comment type="caution">
    <text evidence="1">The sequence shown here is derived from an EMBL/GenBank/DDBJ whole genome shotgun (WGS) entry which is preliminary data.</text>
</comment>
<sequence>MSGSETDVPKLDILEICHKLPPTTDLIKFLKEKEKKIPAMVNIFAIPSNLSKSEEEDKKDLELLSLFISLLSSVQIYNGRPSSEWPDISKPEEVVDYMKLKSQTFFELITRRKLFAMILPEKSHASDHFEDTSTTVDIHISILEKLFKSFRFPSAKLRVFYLTIDNESWSIFIEKASSKQEKFVMDYFDFVFTFNKTAMNNNRDFINETIDKITGDARKEIEDILKPEYVNPAADVIVEEDK</sequence>
<accession>A0A397S4L3</accession>
<protein>
    <submittedName>
        <fullName evidence="1">Uncharacterized protein</fullName>
    </submittedName>
</protein>